<evidence type="ECO:0000313" key="2">
    <source>
        <dbReference type="EnsemblMetazoa" id="AAEL002072-PA"/>
    </source>
</evidence>
<feature type="region of interest" description="Disordered" evidence="1">
    <location>
        <begin position="178"/>
        <end position="223"/>
    </location>
</feature>
<keyword evidence="3" id="KW-1185">Reference proteome</keyword>
<dbReference type="AlphaFoldDB" id="A0A1S4F0M2"/>
<dbReference type="Pfam" id="PF16009">
    <property type="entry name" value="DUF4779"/>
    <property type="match status" value="1"/>
</dbReference>
<evidence type="ECO:0000313" key="3">
    <source>
        <dbReference type="Proteomes" id="UP000008820"/>
    </source>
</evidence>
<sequence>MTGHMIDVVISQYPNIGVKRRRSRSIDRSAFRFWISDHHGTPRCPINTTSSGRVWSVVSEVRCLDDMIVKCVSVVLVLIGSVQSGLTYPYADGYPYGTAIVTESKLLKGASTRGTTEAGKDLRNFSRDHVFDEGGKINSANDAIRYHALDNAVNGHRIADASKGGSLDKVNHLAGENFEADKSHNRKQVKSGFTNSYHKDESGSKSSFYEDSDDHGGKQVFDNRKNLRNNFNDHLYNKELRNDQLRDRYDDRFGGHDLRGVRDFHHQAAADRGNLHDYRDGFRNDRDHHVNDYAQEFYPVLPPLVPVRNYDELFQRRTFHEPRPMFKTGPSSPITVYEDPREYMYDYPAHSVGDRFLRRRYDDDLAERTRIIFRPSPLMNYPQRY</sequence>
<dbReference type="Proteomes" id="UP000008820">
    <property type="component" value="Chromosome 1"/>
</dbReference>
<dbReference type="EnsemblMetazoa" id="AAEL002072-RA">
    <property type="protein sequence ID" value="AAEL002072-PA"/>
    <property type="gene ID" value="AAEL002072"/>
</dbReference>
<organism evidence="2 3">
    <name type="scientific">Aedes aegypti</name>
    <name type="common">Yellowfever mosquito</name>
    <name type="synonym">Culex aegypti</name>
    <dbReference type="NCBI Taxonomy" id="7159"/>
    <lineage>
        <taxon>Eukaryota</taxon>
        <taxon>Metazoa</taxon>
        <taxon>Ecdysozoa</taxon>
        <taxon>Arthropoda</taxon>
        <taxon>Hexapoda</taxon>
        <taxon>Insecta</taxon>
        <taxon>Pterygota</taxon>
        <taxon>Neoptera</taxon>
        <taxon>Endopterygota</taxon>
        <taxon>Diptera</taxon>
        <taxon>Nematocera</taxon>
        <taxon>Culicoidea</taxon>
        <taxon>Culicidae</taxon>
        <taxon>Culicinae</taxon>
        <taxon>Aedini</taxon>
        <taxon>Aedes</taxon>
        <taxon>Stegomyia</taxon>
    </lineage>
</organism>
<dbReference type="InParanoid" id="A0A1S4F0M2"/>
<protein>
    <submittedName>
        <fullName evidence="2">Uncharacterized protein</fullName>
    </submittedName>
</protein>
<dbReference type="OrthoDB" id="6620482at2759"/>
<evidence type="ECO:0000256" key="1">
    <source>
        <dbReference type="SAM" id="MobiDB-lite"/>
    </source>
</evidence>
<name>A0A1S4F0M2_AEDAE</name>
<reference evidence="2" key="2">
    <citation type="submission" date="2020-05" db="UniProtKB">
        <authorList>
            <consortium name="EnsemblMetazoa"/>
        </authorList>
    </citation>
    <scope>IDENTIFICATION</scope>
    <source>
        <strain evidence="2">LVP_AGWG</strain>
    </source>
</reference>
<dbReference type="VEuPathDB" id="VectorBase:AAEL002072"/>
<accession>A0A1S4F0M2</accession>
<dbReference type="InterPro" id="IPR031959">
    <property type="entry name" value="DUF4779"/>
</dbReference>
<gene>
    <name evidence="2" type="primary">5573408</name>
</gene>
<feature type="compositionally biased region" description="Basic and acidic residues" evidence="1">
    <location>
        <begin position="214"/>
        <end position="223"/>
    </location>
</feature>
<reference evidence="2 3" key="1">
    <citation type="submission" date="2017-06" db="EMBL/GenBank/DDBJ databases">
        <title>Aedes aegypti genome working group (AGWG) sequencing and assembly.</title>
        <authorList>
            <consortium name="Aedes aegypti Genome Working Group (AGWG)"/>
            <person name="Matthews B.J."/>
        </authorList>
    </citation>
    <scope>NUCLEOTIDE SEQUENCE [LARGE SCALE GENOMIC DNA]</scope>
    <source>
        <strain evidence="2 3">LVP_AGWG</strain>
    </source>
</reference>
<proteinExistence type="predicted"/>